<keyword evidence="2" id="KW-0808">Transferase</keyword>
<keyword evidence="4" id="KW-0540">Nuclease</keyword>
<evidence type="ECO:0000259" key="10">
    <source>
        <dbReference type="Pfam" id="PF24626"/>
    </source>
</evidence>
<protein>
    <recommendedName>
        <fullName evidence="1">RNA-directed DNA polymerase</fullName>
        <ecNumber evidence="1">2.7.7.49</ecNumber>
    </recommendedName>
</protein>
<evidence type="ECO:0000256" key="4">
    <source>
        <dbReference type="ARBA" id="ARBA00022722"/>
    </source>
</evidence>
<accession>A0A6L2L849</accession>
<dbReference type="InterPro" id="IPR021109">
    <property type="entry name" value="Peptidase_aspartic_dom_sf"/>
</dbReference>
<gene>
    <name evidence="11" type="ORF">Tci_029278</name>
</gene>
<dbReference type="PANTHER" id="PTHR34072">
    <property type="entry name" value="ENZYMATIC POLYPROTEIN-RELATED"/>
    <property type="match status" value="1"/>
</dbReference>
<proteinExistence type="predicted"/>
<dbReference type="SUPFAM" id="SSF56672">
    <property type="entry name" value="DNA/RNA polymerases"/>
    <property type="match status" value="1"/>
</dbReference>
<evidence type="ECO:0000256" key="6">
    <source>
        <dbReference type="ARBA" id="ARBA00022801"/>
    </source>
</evidence>
<dbReference type="InterPro" id="IPR043502">
    <property type="entry name" value="DNA/RNA_pol_sf"/>
</dbReference>
<dbReference type="CDD" id="cd09274">
    <property type="entry name" value="RNase_HI_RT_Ty3"/>
    <property type="match status" value="1"/>
</dbReference>
<name>A0A6L2L849_TANCI</name>
<dbReference type="InterPro" id="IPR041373">
    <property type="entry name" value="RT_RNaseH"/>
</dbReference>
<dbReference type="GO" id="GO:0003964">
    <property type="term" value="F:RNA-directed DNA polymerase activity"/>
    <property type="evidence" value="ECO:0007669"/>
    <property type="project" value="UniProtKB-KW"/>
</dbReference>
<comment type="caution">
    <text evidence="11">The sequence shown here is derived from an EMBL/GenBank/DDBJ whole genome shotgun (WGS) entry which is preliminary data.</text>
</comment>
<evidence type="ECO:0000256" key="2">
    <source>
        <dbReference type="ARBA" id="ARBA00022679"/>
    </source>
</evidence>
<feature type="region of interest" description="Disordered" evidence="8">
    <location>
        <begin position="59"/>
        <end position="80"/>
    </location>
</feature>
<dbReference type="InterPro" id="IPR043128">
    <property type="entry name" value="Rev_trsase/Diguanyl_cyclase"/>
</dbReference>
<dbReference type="EC" id="2.7.7.49" evidence="1"/>
<evidence type="ECO:0000256" key="8">
    <source>
        <dbReference type="SAM" id="MobiDB-lite"/>
    </source>
</evidence>
<organism evidence="11">
    <name type="scientific">Tanacetum cinerariifolium</name>
    <name type="common">Dalmatian daisy</name>
    <name type="synonym">Chrysanthemum cinerariifolium</name>
    <dbReference type="NCBI Taxonomy" id="118510"/>
    <lineage>
        <taxon>Eukaryota</taxon>
        <taxon>Viridiplantae</taxon>
        <taxon>Streptophyta</taxon>
        <taxon>Embryophyta</taxon>
        <taxon>Tracheophyta</taxon>
        <taxon>Spermatophyta</taxon>
        <taxon>Magnoliopsida</taxon>
        <taxon>eudicotyledons</taxon>
        <taxon>Gunneridae</taxon>
        <taxon>Pentapetalae</taxon>
        <taxon>asterids</taxon>
        <taxon>campanulids</taxon>
        <taxon>Asterales</taxon>
        <taxon>Asteraceae</taxon>
        <taxon>Asteroideae</taxon>
        <taxon>Anthemideae</taxon>
        <taxon>Anthemidinae</taxon>
        <taxon>Tanacetum</taxon>
    </lineage>
</organism>
<evidence type="ECO:0000256" key="5">
    <source>
        <dbReference type="ARBA" id="ARBA00022759"/>
    </source>
</evidence>
<evidence type="ECO:0000259" key="9">
    <source>
        <dbReference type="Pfam" id="PF17917"/>
    </source>
</evidence>
<evidence type="ECO:0000256" key="7">
    <source>
        <dbReference type="ARBA" id="ARBA00022918"/>
    </source>
</evidence>
<dbReference type="Pfam" id="PF24626">
    <property type="entry name" value="SH3_Tf2-1"/>
    <property type="match status" value="1"/>
</dbReference>
<evidence type="ECO:0000256" key="3">
    <source>
        <dbReference type="ARBA" id="ARBA00022695"/>
    </source>
</evidence>
<feature type="compositionally biased region" description="Basic and acidic residues" evidence="8">
    <location>
        <begin position="70"/>
        <end position="80"/>
    </location>
</feature>
<feature type="domain" description="Tf2-1-like SH3-like" evidence="10">
    <location>
        <begin position="606"/>
        <end position="658"/>
    </location>
</feature>
<dbReference type="GO" id="GO:0016787">
    <property type="term" value="F:hydrolase activity"/>
    <property type="evidence" value="ECO:0007669"/>
    <property type="project" value="UniProtKB-KW"/>
</dbReference>
<dbReference type="PANTHER" id="PTHR34072:SF52">
    <property type="entry name" value="RIBONUCLEASE H"/>
    <property type="match status" value="1"/>
</dbReference>
<dbReference type="Gene3D" id="3.30.70.270">
    <property type="match status" value="1"/>
</dbReference>
<dbReference type="Pfam" id="PF17917">
    <property type="entry name" value="RT_RNaseH"/>
    <property type="match status" value="1"/>
</dbReference>
<evidence type="ECO:0000313" key="11">
    <source>
        <dbReference type="EMBL" id="GEU57300.1"/>
    </source>
</evidence>
<keyword evidence="5" id="KW-0255">Endonuclease</keyword>
<evidence type="ECO:0000256" key="1">
    <source>
        <dbReference type="ARBA" id="ARBA00012493"/>
    </source>
</evidence>
<keyword evidence="7 11" id="KW-0695">RNA-directed DNA polymerase</keyword>
<reference evidence="11" key="1">
    <citation type="journal article" date="2019" name="Sci. Rep.">
        <title>Draft genome of Tanacetum cinerariifolium, the natural source of mosquito coil.</title>
        <authorList>
            <person name="Yamashiro T."/>
            <person name="Shiraishi A."/>
            <person name="Satake H."/>
            <person name="Nakayama K."/>
        </authorList>
    </citation>
    <scope>NUCLEOTIDE SEQUENCE</scope>
</reference>
<dbReference type="Gene3D" id="2.40.70.10">
    <property type="entry name" value="Acid Proteases"/>
    <property type="match status" value="1"/>
</dbReference>
<dbReference type="EMBL" id="BKCJ010003806">
    <property type="protein sequence ID" value="GEU57300.1"/>
    <property type="molecule type" value="Genomic_DNA"/>
</dbReference>
<keyword evidence="3" id="KW-0548">Nucleotidyltransferase</keyword>
<dbReference type="GO" id="GO:0004519">
    <property type="term" value="F:endonuclease activity"/>
    <property type="evidence" value="ECO:0007669"/>
    <property type="project" value="UniProtKB-KW"/>
</dbReference>
<feature type="domain" description="Reverse transcriptase RNase H-like" evidence="9">
    <location>
        <begin position="423"/>
        <end position="520"/>
    </location>
</feature>
<sequence length="694" mass="78860">MLVIKIFSERKKVFIERKKCEKICAKRHLRTVLDNVANDDDPKCWSAYCCIIGEETGGRASSGGGRTRGHSGDQGDGRIDAQDGQNLLPTIVAQVGDQGRGQGIGRNPNGDAVNDHIWGDVSRGCTYKEFLACNPKEYGGKGGAIVYTHWIEKMESVQDISGYRDNQKVKYTTGLFIGKALTWWNSQIHTRGQEVIVAMVEDGYAVYTDRFNELARNGGINEVKDHIKAVQIAGTLTAEAIRNGSIKKTLRREEIEGNLARIRIVAPRNVNPINARNPVDRTCYECGSTDHIKLACPRSGSFDVIIGMDWLSDHKAEILYHEKVVRIPLLDGKKIEFQIKLVPGAMSVSKSPYCFAPFDLEELSGQLKELHDKVQFLGHVINRDRIHLDPSKIEAVKKWKAPRTLSEVRSFLGLAGYYRSSGSEDFVVYWDASKLGLGYVLMPRGKVIAYVSRQLKIHEKKYTTHDLELGAVVFALKIWRHYLYGTKTVIYTDHKSPQHIFSQKELNMRHHRWIELFSYYDCEICYHPGKANVVADALSRKERKGLDEMIELRNDEALYYLDRIWVPLKVRKCHSLIMWAKVGEGQLIKPELVQETTEKILQIKDRLKVTHEKWKLAPRFVGPFKIVEKVGLVAYLLDLPEELNGVHDTFHMSNLKNCLVDPTLPLPMIKGEQFSDNEMCKIVGHKIIMTPMDD</sequence>
<dbReference type="InterPro" id="IPR056924">
    <property type="entry name" value="SH3_Tf2-1"/>
</dbReference>
<dbReference type="AlphaFoldDB" id="A0A6L2L849"/>
<keyword evidence="6" id="KW-0378">Hydrolase</keyword>